<dbReference type="EMBL" id="QKTW01000025">
    <property type="protein sequence ID" value="PZF71371.1"/>
    <property type="molecule type" value="Genomic_DNA"/>
</dbReference>
<feature type="compositionally biased region" description="Basic and acidic residues" evidence="1">
    <location>
        <begin position="25"/>
        <end position="37"/>
    </location>
</feature>
<feature type="compositionally biased region" description="Polar residues" evidence="1">
    <location>
        <begin position="63"/>
        <end position="75"/>
    </location>
</feature>
<evidence type="ECO:0000313" key="2">
    <source>
        <dbReference type="EMBL" id="PZF71371.1"/>
    </source>
</evidence>
<sequence length="139" mass="14940">MENKQKNPQEEENKKDQESANPENKTPENKEQADKEHPKKHSSAASIDSIITGATDAVHSRHASSNLGNTGTNISYEGATAPGGSGSVGTGYSSGQDATGTTINTEGENDFVRDHKHKDEDDTDEENEKEKDEDTLGNP</sequence>
<feature type="compositionally biased region" description="Basic and acidic residues" evidence="1">
    <location>
        <begin position="1"/>
        <end position="18"/>
    </location>
</feature>
<evidence type="ECO:0000313" key="3">
    <source>
        <dbReference type="Proteomes" id="UP000248745"/>
    </source>
</evidence>
<gene>
    <name evidence="2" type="ORF">DN068_18955</name>
</gene>
<feature type="compositionally biased region" description="Basic and acidic residues" evidence="1">
    <location>
        <begin position="110"/>
        <end position="120"/>
    </location>
</feature>
<dbReference type="Proteomes" id="UP000248745">
    <property type="component" value="Unassembled WGS sequence"/>
</dbReference>
<dbReference type="AlphaFoldDB" id="A0A2W2A7Y8"/>
<reference evidence="2 3" key="1">
    <citation type="submission" date="2018-06" db="EMBL/GenBank/DDBJ databases">
        <title>Mucibacter soli gen. nov., sp. nov., a new member of the family Chitinophagaceae producing mucin.</title>
        <authorList>
            <person name="Kim M.-K."/>
            <person name="Park S."/>
            <person name="Kim T.-S."/>
            <person name="Joung Y."/>
            <person name="Han J.-H."/>
            <person name="Kim S.B."/>
        </authorList>
    </citation>
    <scope>NUCLEOTIDE SEQUENCE [LARGE SCALE GENOMIC DNA]</scope>
    <source>
        <strain evidence="2 3">R1-15</strain>
    </source>
</reference>
<accession>A0A2W2A7Y8</accession>
<keyword evidence="3" id="KW-1185">Reference proteome</keyword>
<organism evidence="2 3">
    <name type="scientific">Taibaiella soli</name>
    <dbReference type="NCBI Taxonomy" id="1649169"/>
    <lineage>
        <taxon>Bacteria</taxon>
        <taxon>Pseudomonadati</taxon>
        <taxon>Bacteroidota</taxon>
        <taxon>Chitinophagia</taxon>
        <taxon>Chitinophagales</taxon>
        <taxon>Chitinophagaceae</taxon>
        <taxon>Taibaiella</taxon>
    </lineage>
</organism>
<protein>
    <submittedName>
        <fullName evidence="2">Uncharacterized protein</fullName>
    </submittedName>
</protein>
<comment type="caution">
    <text evidence="2">The sequence shown here is derived from an EMBL/GenBank/DDBJ whole genome shotgun (WGS) entry which is preliminary data.</text>
</comment>
<dbReference type="RefSeq" id="WP_111000517.1">
    <property type="nucleotide sequence ID" value="NZ_QKTW01000025.1"/>
</dbReference>
<feature type="region of interest" description="Disordered" evidence="1">
    <location>
        <begin position="1"/>
        <end position="139"/>
    </location>
</feature>
<name>A0A2W2A7Y8_9BACT</name>
<evidence type="ECO:0000256" key="1">
    <source>
        <dbReference type="SAM" id="MobiDB-lite"/>
    </source>
</evidence>
<feature type="compositionally biased region" description="Polar residues" evidence="1">
    <location>
        <begin position="96"/>
        <end position="106"/>
    </location>
</feature>
<proteinExistence type="predicted"/>
<feature type="compositionally biased region" description="Basic and acidic residues" evidence="1">
    <location>
        <begin position="128"/>
        <end position="139"/>
    </location>
</feature>